<reference evidence="3" key="1">
    <citation type="submission" date="2024-06" db="EMBL/GenBank/DDBJ databases">
        <authorList>
            <person name="Campbell A.G."/>
        </authorList>
    </citation>
    <scope>NUCLEOTIDE SEQUENCE</scope>
    <source>
        <strain evidence="3">EM17</strain>
    </source>
</reference>
<feature type="region of interest" description="Disordered" evidence="1">
    <location>
        <begin position="54"/>
        <end position="99"/>
    </location>
</feature>
<dbReference type="RefSeq" id="WP_007560531.1">
    <property type="nucleotide sequence ID" value="NZ_JBELQD010000079.1"/>
</dbReference>
<accession>A0ABV1RBQ0</accession>
<sequence length="99" mass="10788">MRPASAPILAALLPAALLLTPAPAEARPRPREPQYRAAPDMEATLARMAERDRLRGWRSWQRPRPPTGNLPPATRERVAAPPFTGWGYGGTIPGARPGF</sequence>
<feature type="chain" id="PRO_5047379045" evidence="2">
    <location>
        <begin position="27"/>
        <end position="99"/>
    </location>
</feature>
<organism evidence="3 4">
    <name type="scientific">Methylobacterium brachiatum</name>
    <dbReference type="NCBI Taxonomy" id="269660"/>
    <lineage>
        <taxon>Bacteria</taxon>
        <taxon>Pseudomonadati</taxon>
        <taxon>Pseudomonadota</taxon>
        <taxon>Alphaproteobacteria</taxon>
        <taxon>Hyphomicrobiales</taxon>
        <taxon>Methylobacteriaceae</taxon>
        <taxon>Methylobacterium</taxon>
    </lineage>
</organism>
<feature type="signal peptide" evidence="2">
    <location>
        <begin position="1"/>
        <end position="26"/>
    </location>
</feature>
<dbReference type="EMBL" id="JBELQD010000079">
    <property type="protein sequence ID" value="MER2292115.1"/>
    <property type="molecule type" value="Genomic_DNA"/>
</dbReference>
<name>A0ABV1RBQ0_9HYPH</name>
<evidence type="ECO:0000256" key="1">
    <source>
        <dbReference type="SAM" id="MobiDB-lite"/>
    </source>
</evidence>
<comment type="caution">
    <text evidence="3">The sequence shown here is derived from an EMBL/GenBank/DDBJ whole genome shotgun (WGS) entry which is preliminary data.</text>
</comment>
<proteinExistence type="predicted"/>
<evidence type="ECO:0000313" key="3">
    <source>
        <dbReference type="EMBL" id="MER2292115.1"/>
    </source>
</evidence>
<protein>
    <submittedName>
        <fullName evidence="3">Uncharacterized protein</fullName>
    </submittedName>
</protein>
<keyword evidence="2" id="KW-0732">Signal</keyword>
<evidence type="ECO:0000313" key="4">
    <source>
        <dbReference type="Proteomes" id="UP001432995"/>
    </source>
</evidence>
<evidence type="ECO:0000256" key="2">
    <source>
        <dbReference type="SAM" id="SignalP"/>
    </source>
</evidence>
<dbReference type="Proteomes" id="UP001432995">
    <property type="component" value="Unassembled WGS sequence"/>
</dbReference>
<keyword evidence="4" id="KW-1185">Reference proteome</keyword>
<gene>
    <name evidence="3" type="ORF">ABS770_28050</name>
</gene>
<feature type="region of interest" description="Disordered" evidence="1">
    <location>
        <begin position="21"/>
        <end position="41"/>
    </location>
</feature>